<protein>
    <submittedName>
        <fullName evidence="1">Uncharacterized protein</fullName>
    </submittedName>
</protein>
<dbReference type="AlphaFoldDB" id="A0AAW0AS63"/>
<name>A0AAW0AS63_9AGAR</name>
<proteinExistence type="predicted"/>
<reference evidence="1 2" key="1">
    <citation type="submission" date="2024-01" db="EMBL/GenBank/DDBJ databases">
        <title>A draft genome for a cacao thread blight-causing isolate of Paramarasmius palmivorus.</title>
        <authorList>
            <person name="Baruah I.K."/>
            <person name="Bukari Y."/>
            <person name="Amoako-Attah I."/>
            <person name="Meinhardt L.W."/>
            <person name="Bailey B.A."/>
            <person name="Cohen S.P."/>
        </authorList>
    </citation>
    <scope>NUCLEOTIDE SEQUENCE [LARGE SCALE GENOMIC DNA]</scope>
    <source>
        <strain evidence="1 2">GH-12</strain>
    </source>
</reference>
<accession>A0AAW0AS63</accession>
<organism evidence="1 2">
    <name type="scientific">Paramarasmius palmivorus</name>
    <dbReference type="NCBI Taxonomy" id="297713"/>
    <lineage>
        <taxon>Eukaryota</taxon>
        <taxon>Fungi</taxon>
        <taxon>Dikarya</taxon>
        <taxon>Basidiomycota</taxon>
        <taxon>Agaricomycotina</taxon>
        <taxon>Agaricomycetes</taxon>
        <taxon>Agaricomycetidae</taxon>
        <taxon>Agaricales</taxon>
        <taxon>Marasmiineae</taxon>
        <taxon>Marasmiaceae</taxon>
        <taxon>Paramarasmius</taxon>
    </lineage>
</organism>
<evidence type="ECO:0000313" key="1">
    <source>
        <dbReference type="EMBL" id="KAK7016223.1"/>
    </source>
</evidence>
<evidence type="ECO:0000313" key="2">
    <source>
        <dbReference type="Proteomes" id="UP001383192"/>
    </source>
</evidence>
<comment type="caution">
    <text evidence="1">The sequence shown here is derived from an EMBL/GenBank/DDBJ whole genome shotgun (WGS) entry which is preliminary data.</text>
</comment>
<dbReference type="EMBL" id="JAYKXP010000292">
    <property type="protein sequence ID" value="KAK7016223.1"/>
    <property type="molecule type" value="Genomic_DNA"/>
</dbReference>
<keyword evidence="2" id="KW-1185">Reference proteome</keyword>
<dbReference type="Proteomes" id="UP001383192">
    <property type="component" value="Unassembled WGS sequence"/>
</dbReference>
<gene>
    <name evidence="1" type="ORF">VNI00_018942</name>
</gene>
<sequence>MLRRIVFFRDGLIEGGYEGIAQQEIRGSMVQQLATSSSSRSYVLVQLAIGNVKFNTHGYCRLPNSRLVTSSLPPNKLTFMFSCSSRLVTSSLPPNKLAIGNVKFTT</sequence>